<keyword evidence="2" id="KW-1185">Reference proteome</keyword>
<name>A0A0E0IEC4_ORYNI</name>
<dbReference type="Proteomes" id="UP000006591">
    <property type="component" value="Chromosome 8"/>
</dbReference>
<organism evidence="1">
    <name type="scientific">Oryza nivara</name>
    <name type="common">Indian wild rice</name>
    <name type="synonym">Oryza sativa f. spontanea</name>
    <dbReference type="NCBI Taxonomy" id="4536"/>
    <lineage>
        <taxon>Eukaryota</taxon>
        <taxon>Viridiplantae</taxon>
        <taxon>Streptophyta</taxon>
        <taxon>Embryophyta</taxon>
        <taxon>Tracheophyta</taxon>
        <taxon>Spermatophyta</taxon>
        <taxon>Magnoliopsida</taxon>
        <taxon>Liliopsida</taxon>
        <taxon>Poales</taxon>
        <taxon>Poaceae</taxon>
        <taxon>BOP clade</taxon>
        <taxon>Oryzoideae</taxon>
        <taxon>Oryzeae</taxon>
        <taxon>Oryzinae</taxon>
        <taxon>Oryza</taxon>
    </lineage>
</organism>
<dbReference type="Gramene" id="ONIVA08G22740.1">
    <property type="protein sequence ID" value="ONIVA08G22740.1"/>
    <property type="gene ID" value="ONIVA08G22740"/>
</dbReference>
<evidence type="ECO:0000313" key="2">
    <source>
        <dbReference type="Proteomes" id="UP000006591"/>
    </source>
</evidence>
<accession>A0A0E0IEC4</accession>
<reference evidence="1" key="1">
    <citation type="submission" date="2015-04" db="UniProtKB">
        <authorList>
            <consortium name="EnsemblPlants"/>
        </authorList>
    </citation>
    <scope>IDENTIFICATION</scope>
    <source>
        <strain evidence="1">SL10</strain>
    </source>
</reference>
<reference evidence="1" key="2">
    <citation type="submission" date="2018-04" db="EMBL/GenBank/DDBJ databases">
        <title>OnivRS2 (Oryza nivara Reference Sequence Version 2).</title>
        <authorList>
            <person name="Zhang J."/>
            <person name="Kudrna D."/>
            <person name="Lee S."/>
            <person name="Talag J."/>
            <person name="Rajasekar S."/>
            <person name="Welchert J."/>
            <person name="Hsing Y.-I."/>
            <person name="Wing R.A."/>
        </authorList>
    </citation>
    <scope>NUCLEOTIDE SEQUENCE [LARGE SCALE GENOMIC DNA]</scope>
    <source>
        <strain evidence="1">SL10</strain>
    </source>
</reference>
<proteinExistence type="predicted"/>
<protein>
    <submittedName>
        <fullName evidence="1">Uncharacterized protein</fullName>
    </submittedName>
</protein>
<dbReference type="AlphaFoldDB" id="A0A0E0IEC4"/>
<evidence type="ECO:0000313" key="1">
    <source>
        <dbReference type="EnsemblPlants" id="ONIVA08G22740.1"/>
    </source>
</evidence>
<sequence length="73" mass="7928">MYGLAWSWNRWAALPTPPPRSPLSPVSPIPFLSPFSGAAFLAAIPFRCAAPPPLHPDLHLHRPAASSAKEHRP</sequence>
<dbReference type="HOGENOM" id="CLU_2709052_0_0_1"/>
<dbReference type="EnsemblPlants" id="ONIVA08G22740.1">
    <property type="protein sequence ID" value="ONIVA08G22740.1"/>
    <property type="gene ID" value="ONIVA08G22740"/>
</dbReference>